<dbReference type="AlphaFoldDB" id="A0A2T4J3Z1"/>
<dbReference type="Proteomes" id="UP000241362">
    <property type="component" value="Unassembled WGS sequence"/>
</dbReference>
<keyword evidence="2" id="KW-0808">Transferase</keyword>
<gene>
    <name evidence="2" type="ORF">C5F44_17495</name>
</gene>
<evidence type="ECO:0000256" key="1">
    <source>
        <dbReference type="ARBA" id="ARBA00007274"/>
    </source>
</evidence>
<comment type="similarity">
    <text evidence="1">Belongs to the transferase hexapeptide repeat family.</text>
</comment>
<dbReference type="InterPro" id="IPR011004">
    <property type="entry name" value="Trimer_LpxA-like_sf"/>
</dbReference>
<proteinExistence type="inferred from homology"/>
<evidence type="ECO:0000313" key="3">
    <source>
        <dbReference type="Proteomes" id="UP000241362"/>
    </source>
</evidence>
<dbReference type="GO" id="GO:0016740">
    <property type="term" value="F:transferase activity"/>
    <property type="evidence" value="ECO:0007669"/>
    <property type="project" value="UniProtKB-KW"/>
</dbReference>
<dbReference type="InterPro" id="IPR050179">
    <property type="entry name" value="Trans_hexapeptide_repeat"/>
</dbReference>
<sequence>MKATETFEEITVFGARGHSLMILRGLEEYWRGRVKIRALIDDIAHGFDHPALSVPVISSDERLRRFPHLPVLLTVSNPGLRGRVARRLQAEGATLATAICPERINLDPAARFGPGSVCMPWTRIGPDVTTGPCTIMLASIIAHDVEIGAFTTLAGDALVSGHVRIGDRVSIAPRAVIANGHRNRWLTIGDDAEIGVGAAVLGNVAAGERVIGNPAMPIRHWVRLRRLARGKDG</sequence>
<organism evidence="2 3">
    <name type="scientific">Fuscovulum blasticum DSM 2131</name>
    <dbReference type="NCBI Taxonomy" id="1188250"/>
    <lineage>
        <taxon>Bacteria</taxon>
        <taxon>Pseudomonadati</taxon>
        <taxon>Pseudomonadota</taxon>
        <taxon>Alphaproteobacteria</taxon>
        <taxon>Rhodobacterales</taxon>
        <taxon>Paracoccaceae</taxon>
        <taxon>Pseudogemmobacter</taxon>
    </lineage>
</organism>
<dbReference type="PANTHER" id="PTHR43300">
    <property type="entry name" value="ACETYLTRANSFERASE"/>
    <property type="match status" value="1"/>
</dbReference>
<comment type="caution">
    <text evidence="2">The sequence shown here is derived from an EMBL/GenBank/DDBJ whole genome shotgun (WGS) entry which is preliminary data.</text>
</comment>
<dbReference type="RefSeq" id="WP_107674920.1">
    <property type="nucleotide sequence ID" value="NZ_PZKE01000043.1"/>
</dbReference>
<protein>
    <submittedName>
        <fullName evidence="2">Acetyltransferase</fullName>
    </submittedName>
</protein>
<dbReference type="PANTHER" id="PTHR43300:SF7">
    <property type="entry name" value="UDP-N-ACETYLBACILLOSAMINE N-ACETYLTRANSFERASE"/>
    <property type="match status" value="1"/>
</dbReference>
<evidence type="ECO:0000313" key="2">
    <source>
        <dbReference type="EMBL" id="PTE12612.1"/>
    </source>
</evidence>
<reference evidence="2 3" key="1">
    <citation type="submission" date="2018-03" db="EMBL/GenBank/DDBJ databases">
        <title>Rhodobacter blasticus.</title>
        <authorList>
            <person name="Meyer T.E."/>
            <person name="Miller S."/>
            <person name="Lodha T."/>
            <person name="Gandham S."/>
            <person name="Chintalapati S."/>
            <person name="Chintalapati V.R."/>
        </authorList>
    </citation>
    <scope>NUCLEOTIDE SEQUENCE [LARGE SCALE GENOMIC DNA]</scope>
    <source>
        <strain evidence="2 3">DSM 2131</strain>
    </source>
</reference>
<dbReference type="EMBL" id="PZKE01000043">
    <property type="protein sequence ID" value="PTE12612.1"/>
    <property type="molecule type" value="Genomic_DNA"/>
</dbReference>
<dbReference type="SUPFAM" id="SSF51161">
    <property type="entry name" value="Trimeric LpxA-like enzymes"/>
    <property type="match status" value="1"/>
</dbReference>
<name>A0A2T4J3Z1_FUSBL</name>
<accession>A0A2T4J3Z1</accession>
<dbReference type="Gene3D" id="2.160.10.10">
    <property type="entry name" value="Hexapeptide repeat proteins"/>
    <property type="match status" value="1"/>
</dbReference>
<keyword evidence="3" id="KW-1185">Reference proteome</keyword>